<evidence type="ECO:0000256" key="4">
    <source>
        <dbReference type="ARBA" id="ARBA00022679"/>
    </source>
</evidence>
<evidence type="ECO:0000256" key="8">
    <source>
        <dbReference type="ARBA" id="ARBA00023012"/>
    </source>
</evidence>
<dbReference type="InterPro" id="IPR036097">
    <property type="entry name" value="HisK_dim/P_sf"/>
</dbReference>
<dbReference type="AlphaFoldDB" id="H5SFM0"/>
<evidence type="ECO:0000256" key="9">
    <source>
        <dbReference type="PROSITE-ProRule" id="PRU00169"/>
    </source>
</evidence>
<dbReference type="PRINTS" id="PR00344">
    <property type="entry name" value="BCTRLSENSOR"/>
</dbReference>
<evidence type="ECO:0000256" key="6">
    <source>
        <dbReference type="ARBA" id="ARBA00022777"/>
    </source>
</evidence>
<evidence type="ECO:0000256" key="7">
    <source>
        <dbReference type="ARBA" id="ARBA00022840"/>
    </source>
</evidence>
<dbReference type="PANTHER" id="PTHR43065">
    <property type="entry name" value="SENSOR HISTIDINE KINASE"/>
    <property type="match status" value="1"/>
</dbReference>
<feature type="modified residue" description="4-aspartylphosphate" evidence="9">
    <location>
        <position position="69"/>
    </location>
</feature>
<reference evidence="12" key="1">
    <citation type="journal article" date="2005" name="Environ. Microbiol.">
        <title>Genetic and functional properties of uncultivated thermophilic crenarchaeotes from a subsurface gold mine as revealed by analysis of genome fragments.</title>
        <authorList>
            <person name="Nunoura T."/>
            <person name="Hirayama H."/>
            <person name="Takami H."/>
            <person name="Oida H."/>
            <person name="Nishi S."/>
            <person name="Shimamura S."/>
            <person name="Suzuki Y."/>
            <person name="Inagaki F."/>
            <person name="Takai K."/>
            <person name="Nealson K.H."/>
            <person name="Horikoshi K."/>
        </authorList>
    </citation>
    <scope>NUCLEOTIDE SEQUENCE</scope>
</reference>
<dbReference type="EMBL" id="AP011705">
    <property type="protein sequence ID" value="BAL54956.1"/>
    <property type="molecule type" value="Genomic_DNA"/>
</dbReference>
<dbReference type="EC" id="2.7.13.3" evidence="2"/>
<dbReference type="InterPro" id="IPR003594">
    <property type="entry name" value="HATPase_dom"/>
</dbReference>
<dbReference type="InterPro" id="IPR005467">
    <property type="entry name" value="His_kinase_dom"/>
</dbReference>
<keyword evidence="6 12" id="KW-0418">Kinase</keyword>
<dbReference type="Gene3D" id="1.10.287.130">
    <property type="match status" value="1"/>
</dbReference>
<dbReference type="InterPro" id="IPR004358">
    <property type="entry name" value="Sig_transdc_His_kin-like_C"/>
</dbReference>
<reference evidence="12" key="2">
    <citation type="journal article" date="2012" name="PLoS ONE">
        <title>A Deeply Branching Thermophilic Bacterium with an Ancient Acetyl-CoA Pathway Dominates a Subsurface Ecosystem.</title>
        <authorList>
            <person name="Takami H."/>
            <person name="Noguchi H."/>
            <person name="Takaki Y."/>
            <person name="Uchiyama I."/>
            <person name="Toyoda A."/>
            <person name="Nishi S."/>
            <person name="Chee G.-J."/>
            <person name="Arai W."/>
            <person name="Nunoura T."/>
            <person name="Itoh T."/>
            <person name="Hattori M."/>
            <person name="Takai K."/>
        </authorList>
    </citation>
    <scope>NUCLEOTIDE SEQUENCE</scope>
</reference>
<gene>
    <name evidence="12" type="ORF">HGMM_F22C05C02</name>
</gene>
<proteinExistence type="predicted"/>
<dbReference type="SUPFAM" id="SSF47384">
    <property type="entry name" value="Homodimeric domain of signal transducing histidine kinase"/>
    <property type="match status" value="1"/>
</dbReference>
<keyword evidence="8" id="KW-0902">Two-component regulatory system</keyword>
<keyword evidence="4" id="KW-0808">Transferase</keyword>
<dbReference type="PROSITE" id="PS50109">
    <property type="entry name" value="HIS_KIN"/>
    <property type="match status" value="1"/>
</dbReference>
<dbReference type="InterPro" id="IPR029016">
    <property type="entry name" value="GAF-like_dom_sf"/>
</dbReference>
<dbReference type="Pfam" id="PF01590">
    <property type="entry name" value="GAF"/>
    <property type="match status" value="1"/>
</dbReference>
<dbReference type="CDD" id="cd00082">
    <property type="entry name" value="HisKA"/>
    <property type="match status" value="1"/>
</dbReference>
<dbReference type="InterPro" id="IPR036890">
    <property type="entry name" value="HATPase_C_sf"/>
</dbReference>
<evidence type="ECO:0000256" key="1">
    <source>
        <dbReference type="ARBA" id="ARBA00000085"/>
    </source>
</evidence>
<accession>H5SFM0</accession>
<dbReference type="SUPFAM" id="SSF55874">
    <property type="entry name" value="ATPase domain of HSP90 chaperone/DNA topoisomerase II/histidine kinase"/>
    <property type="match status" value="1"/>
</dbReference>
<evidence type="ECO:0000256" key="3">
    <source>
        <dbReference type="ARBA" id="ARBA00022553"/>
    </source>
</evidence>
<dbReference type="InterPro" id="IPR001789">
    <property type="entry name" value="Sig_transdc_resp-reg_receiver"/>
</dbReference>
<name>H5SFM0_9CHLR</name>
<dbReference type="Pfam" id="PF00512">
    <property type="entry name" value="HisKA"/>
    <property type="match status" value="1"/>
</dbReference>
<dbReference type="Pfam" id="PF00072">
    <property type="entry name" value="Response_reg"/>
    <property type="match status" value="1"/>
</dbReference>
<dbReference type="Gene3D" id="3.40.50.2300">
    <property type="match status" value="1"/>
</dbReference>
<dbReference type="CDD" id="cd00156">
    <property type="entry name" value="REC"/>
    <property type="match status" value="1"/>
</dbReference>
<dbReference type="SUPFAM" id="SSF55781">
    <property type="entry name" value="GAF domain-like"/>
    <property type="match status" value="1"/>
</dbReference>
<dbReference type="Gene3D" id="3.30.450.40">
    <property type="match status" value="1"/>
</dbReference>
<dbReference type="PANTHER" id="PTHR43065:SF10">
    <property type="entry name" value="PEROXIDE STRESS-ACTIVATED HISTIDINE KINASE MAK3"/>
    <property type="match status" value="1"/>
</dbReference>
<keyword evidence="3 9" id="KW-0597">Phosphoprotein</keyword>
<organism evidence="12">
    <name type="scientific">uncultured Chloroflexota bacterium</name>
    <dbReference type="NCBI Taxonomy" id="166587"/>
    <lineage>
        <taxon>Bacteria</taxon>
        <taxon>Bacillati</taxon>
        <taxon>Chloroflexota</taxon>
        <taxon>environmental samples</taxon>
    </lineage>
</organism>
<feature type="domain" description="Histidine kinase" evidence="10">
    <location>
        <begin position="324"/>
        <end position="530"/>
    </location>
</feature>
<keyword evidence="7" id="KW-0067">ATP-binding</keyword>
<dbReference type="InterPro" id="IPR003661">
    <property type="entry name" value="HisK_dim/P_dom"/>
</dbReference>
<dbReference type="PROSITE" id="PS50110">
    <property type="entry name" value="RESPONSE_REGULATORY"/>
    <property type="match status" value="1"/>
</dbReference>
<evidence type="ECO:0000313" key="12">
    <source>
        <dbReference type="EMBL" id="BAL54956.1"/>
    </source>
</evidence>
<dbReference type="SMART" id="SM00388">
    <property type="entry name" value="HisKA"/>
    <property type="match status" value="1"/>
</dbReference>
<protein>
    <recommendedName>
        <fullName evidence="2">histidine kinase</fullName>
        <ecNumber evidence="2">2.7.13.3</ecNumber>
    </recommendedName>
</protein>
<dbReference type="SMART" id="SM00387">
    <property type="entry name" value="HATPase_c"/>
    <property type="match status" value="1"/>
</dbReference>
<dbReference type="SMART" id="SM00065">
    <property type="entry name" value="GAF"/>
    <property type="match status" value="1"/>
</dbReference>
<evidence type="ECO:0000259" key="11">
    <source>
        <dbReference type="PROSITE" id="PS50110"/>
    </source>
</evidence>
<evidence type="ECO:0000259" key="10">
    <source>
        <dbReference type="PROSITE" id="PS50109"/>
    </source>
</evidence>
<dbReference type="GO" id="GO:0000155">
    <property type="term" value="F:phosphorelay sensor kinase activity"/>
    <property type="evidence" value="ECO:0007669"/>
    <property type="project" value="InterPro"/>
</dbReference>
<dbReference type="SUPFAM" id="SSF52172">
    <property type="entry name" value="CheY-like"/>
    <property type="match status" value="1"/>
</dbReference>
<dbReference type="Pfam" id="PF02518">
    <property type="entry name" value="HATPase_c"/>
    <property type="match status" value="1"/>
</dbReference>
<evidence type="ECO:0000256" key="5">
    <source>
        <dbReference type="ARBA" id="ARBA00022741"/>
    </source>
</evidence>
<dbReference type="InterPro" id="IPR011006">
    <property type="entry name" value="CheY-like_superfamily"/>
</dbReference>
<keyword evidence="5" id="KW-0547">Nucleotide-binding</keyword>
<feature type="domain" description="Response regulatory" evidence="11">
    <location>
        <begin position="20"/>
        <end position="134"/>
    </location>
</feature>
<comment type="catalytic activity">
    <reaction evidence="1">
        <text>ATP + protein L-histidine = ADP + protein N-phospho-L-histidine.</text>
        <dbReference type="EC" id="2.7.13.3"/>
    </reaction>
</comment>
<dbReference type="SMART" id="SM00448">
    <property type="entry name" value="REC"/>
    <property type="match status" value="1"/>
</dbReference>
<dbReference type="Gene3D" id="3.30.565.10">
    <property type="entry name" value="Histidine kinase-like ATPase, C-terminal domain"/>
    <property type="match status" value="1"/>
</dbReference>
<sequence length="547" mass="61210">MHRERTGAQGRNRMNLVEKHILILDDEPGITLLCERLLRRAGASVVGFTTAREALDHLRGHRMDLLIVDIRMPDMDGFSVISLAQQIQPDLAILIMTGFGTIETAIRALRQGVDGLLLKPFAEGSELLQAVHLALEDHQKKRDASLMPMLRALFQVIEVLFSETDPHRLGTLIVQVIRSHLNASQAALLKQEGEELSPIAGQVAPQGRAFLWKALQGEEPLLIGMHTMNEEAQEFLQRNSISSAMLVPLARHGAAHLYYAGKADGSFREVDLELFSLLARQASVALENARLYAELRSYVRRVEESQQALIQAEKMATVGRLTASIAHEINNPLQALQNCLHLAGHPELPLEERLHYFELARHELERLRTIVGQMLNFYRPAVQNEVFALPEVWENVLKLMKNSLEQHRIRVETSWPKEISSIRGSKAQIQQVFLNLLLNSVQAMPEGGEIRLWAEQRNQTIEIYVQDSGPGIPPDLRAHIFEPFFSTKEGGTGLGLTVSYNILTSHGGRLELVADRPGGACFRISLPIVSPLQSLEGKYETQLAYRG</sequence>
<evidence type="ECO:0000256" key="2">
    <source>
        <dbReference type="ARBA" id="ARBA00012438"/>
    </source>
</evidence>
<dbReference type="GO" id="GO:0005524">
    <property type="term" value="F:ATP binding"/>
    <property type="evidence" value="ECO:0007669"/>
    <property type="project" value="UniProtKB-KW"/>
</dbReference>
<dbReference type="InterPro" id="IPR003018">
    <property type="entry name" value="GAF"/>
</dbReference>